<evidence type="ECO:0000259" key="3">
    <source>
        <dbReference type="Pfam" id="PF12850"/>
    </source>
</evidence>
<dbReference type="InterPro" id="IPR024654">
    <property type="entry name" value="Calcineurin-like_PHP_lpxH"/>
</dbReference>
<comment type="caution">
    <text evidence="4">The sequence shown here is derived from an EMBL/GenBank/DDBJ whole genome shotgun (WGS) entry which is preliminary data.</text>
</comment>
<organism evidence="4 5">
    <name type="scientific">Geodermatophilus maliterrae</name>
    <dbReference type="NCBI Taxonomy" id="3162531"/>
    <lineage>
        <taxon>Bacteria</taxon>
        <taxon>Bacillati</taxon>
        <taxon>Actinomycetota</taxon>
        <taxon>Actinomycetes</taxon>
        <taxon>Geodermatophilales</taxon>
        <taxon>Geodermatophilaceae</taxon>
        <taxon>Geodermatophilus</taxon>
    </lineage>
</organism>
<name>A0ABV3XD93_9ACTN</name>
<gene>
    <name evidence="4" type="ORF">ABQ292_09130</name>
</gene>
<feature type="domain" description="Calcineurin-like phosphoesterase" evidence="3">
    <location>
        <begin position="1"/>
        <end position="196"/>
    </location>
</feature>
<sequence length="273" mass="30164">MRFGLLSDVHANLPALRAALESLERRGIDQLVVAGDLVGYGGQPDECLAALAEVGAHCVLGNHDLFVLDRLPATRFPELARRTAELTRSSLSADGRAFLAGLPLRLRVGTLLVTHGSLDSPEEYVRDERRATELLSRLPEESPGADTLVLGHTHRQWCLVAGTGSRPAHGTVYLPQDRPRLLNPGSVGQSRQRERRPTSRCAVYDSSSGAVEYLRIDYDVEASREALRRLQLPDRCLHAPPRVHRRLLRLGARMVARRRAPGRDPRQGGRADH</sequence>
<dbReference type="InterPro" id="IPR050126">
    <property type="entry name" value="Ap4A_hydrolase"/>
</dbReference>
<evidence type="ECO:0000313" key="5">
    <source>
        <dbReference type="Proteomes" id="UP001560045"/>
    </source>
</evidence>
<feature type="region of interest" description="Disordered" evidence="2">
    <location>
        <begin position="175"/>
        <end position="201"/>
    </location>
</feature>
<accession>A0ABV3XD93</accession>
<dbReference type="RefSeq" id="WP_369205462.1">
    <property type="nucleotide sequence ID" value="NZ_JBFNXQ010000022.1"/>
</dbReference>
<dbReference type="SUPFAM" id="SSF56300">
    <property type="entry name" value="Metallo-dependent phosphatases"/>
    <property type="match status" value="1"/>
</dbReference>
<dbReference type="InterPro" id="IPR011152">
    <property type="entry name" value="Pesterase_MJ0912"/>
</dbReference>
<dbReference type="EMBL" id="JBFNXQ010000022">
    <property type="protein sequence ID" value="MEX5718523.1"/>
    <property type="molecule type" value="Genomic_DNA"/>
</dbReference>
<dbReference type="Gene3D" id="3.60.21.10">
    <property type="match status" value="1"/>
</dbReference>
<proteinExistence type="inferred from homology"/>
<keyword evidence="5" id="KW-1185">Reference proteome</keyword>
<reference evidence="4 5" key="1">
    <citation type="submission" date="2024-06" db="EMBL/GenBank/DDBJ databases">
        <title>Draft genome sequence of Geodermatophilus badlandi, a novel member of the Geodermatophilaceae isolated from badland sedimentary rocks in the Red desert, Wyoming, USA.</title>
        <authorList>
            <person name="Ben Tekaya S."/>
            <person name="Nouioui I."/>
            <person name="Flores G.M."/>
            <person name="Shaal M.N."/>
            <person name="Bredoire F."/>
            <person name="Basile F."/>
            <person name="Van Diepen L."/>
            <person name="Ward N.L."/>
        </authorList>
    </citation>
    <scope>NUCLEOTIDE SEQUENCE [LARGE SCALE GENOMIC DNA]</scope>
    <source>
        <strain evidence="4 5">WL48A</strain>
    </source>
</reference>
<dbReference type="Pfam" id="PF12850">
    <property type="entry name" value="Metallophos_2"/>
    <property type="match status" value="1"/>
</dbReference>
<evidence type="ECO:0000256" key="1">
    <source>
        <dbReference type="ARBA" id="ARBA00008950"/>
    </source>
</evidence>
<evidence type="ECO:0000256" key="2">
    <source>
        <dbReference type="SAM" id="MobiDB-lite"/>
    </source>
</evidence>
<dbReference type="InterPro" id="IPR029052">
    <property type="entry name" value="Metallo-depent_PP-like"/>
</dbReference>
<dbReference type="PANTHER" id="PTHR42850:SF2">
    <property type="entry name" value="BLL5683 PROTEIN"/>
    <property type="match status" value="1"/>
</dbReference>
<dbReference type="CDD" id="cd00838">
    <property type="entry name" value="MPP_superfamily"/>
    <property type="match status" value="1"/>
</dbReference>
<protein>
    <submittedName>
        <fullName evidence="4">Metallophosphoesterase</fullName>
    </submittedName>
</protein>
<comment type="similarity">
    <text evidence="1">Belongs to the metallophosphoesterase superfamily. YfcE family.</text>
</comment>
<evidence type="ECO:0000313" key="4">
    <source>
        <dbReference type="EMBL" id="MEX5718523.1"/>
    </source>
</evidence>
<dbReference type="PIRSF" id="PIRSF000883">
    <property type="entry name" value="Pesterase_MJ0912"/>
    <property type="match status" value="1"/>
</dbReference>
<dbReference type="PANTHER" id="PTHR42850">
    <property type="entry name" value="METALLOPHOSPHOESTERASE"/>
    <property type="match status" value="1"/>
</dbReference>
<dbReference type="Proteomes" id="UP001560045">
    <property type="component" value="Unassembled WGS sequence"/>
</dbReference>